<dbReference type="EMBL" id="MSZS01000009">
    <property type="protein sequence ID" value="PKX89706.1"/>
    <property type="molecule type" value="Genomic_DNA"/>
</dbReference>
<protein>
    <submittedName>
        <fullName evidence="2">Uncharacterized protein</fullName>
    </submittedName>
</protein>
<sequence length="62" mass="6813">MCHLELMLVMLFTLFIFIIFSLHQPSLPFSCSLLRFEQYLSAASVDPGGGAARSANDHLAAL</sequence>
<gene>
    <name evidence="2" type="ORF">P174DRAFT_304806</name>
</gene>
<keyword evidence="1" id="KW-0472">Membrane</keyword>
<dbReference type="Proteomes" id="UP000234474">
    <property type="component" value="Unassembled WGS sequence"/>
</dbReference>
<accession>A0A2I1BWG6</accession>
<evidence type="ECO:0000313" key="2">
    <source>
        <dbReference type="EMBL" id="PKX89706.1"/>
    </source>
</evidence>
<reference evidence="3" key="1">
    <citation type="journal article" date="2018" name="Proc. Natl. Acad. Sci. U.S.A.">
        <title>Linking secondary metabolites to gene clusters through genome sequencing of six diverse Aspergillus species.</title>
        <authorList>
            <person name="Kaerboelling I."/>
            <person name="Vesth T.C."/>
            <person name="Frisvad J.C."/>
            <person name="Nybo J.L."/>
            <person name="Theobald S."/>
            <person name="Kuo A."/>
            <person name="Bowyer P."/>
            <person name="Matsuda Y."/>
            <person name="Mondo S."/>
            <person name="Lyhne E.K."/>
            <person name="Kogle M.E."/>
            <person name="Clum A."/>
            <person name="Lipzen A."/>
            <person name="Salamov A."/>
            <person name="Ngan C.Y."/>
            <person name="Daum C."/>
            <person name="Chiniquy J."/>
            <person name="Barry K."/>
            <person name="LaButti K."/>
            <person name="Haridas S."/>
            <person name="Simmons B.A."/>
            <person name="Magnuson J.K."/>
            <person name="Mortensen U.H."/>
            <person name="Larsen T.O."/>
            <person name="Grigoriev I.V."/>
            <person name="Baker S.E."/>
            <person name="Andersen M.R."/>
        </authorList>
    </citation>
    <scope>NUCLEOTIDE SEQUENCE [LARGE SCALE GENOMIC DNA]</scope>
    <source>
        <strain evidence="3">IBT 16806</strain>
    </source>
</reference>
<organism evidence="2 3">
    <name type="scientific">Aspergillus novofumigatus (strain IBT 16806)</name>
    <dbReference type="NCBI Taxonomy" id="1392255"/>
    <lineage>
        <taxon>Eukaryota</taxon>
        <taxon>Fungi</taxon>
        <taxon>Dikarya</taxon>
        <taxon>Ascomycota</taxon>
        <taxon>Pezizomycotina</taxon>
        <taxon>Eurotiomycetes</taxon>
        <taxon>Eurotiomycetidae</taxon>
        <taxon>Eurotiales</taxon>
        <taxon>Aspergillaceae</taxon>
        <taxon>Aspergillus</taxon>
        <taxon>Aspergillus subgen. Fumigati</taxon>
    </lineage>
</organism>
<dbReference type="RefSeq" id="XP_024678301.1">
    <property type="nucleotide sequence ID" value="XM_024821631.1"/>
</dbReference>
<keyword evidence="1" id="KW-0812">Transmembrane</keyword>
<evidence type="ECO:0000256" key="1">
    <source>
        <dbReference type="SAM" id="Phobius"/>
    </source>
</evidence>
<keyword evidence="3" id="KW-1185">Reference proteome</keyword>
<name>A0A2I1BWG6_ASPN1</name>
<proteinExistence type="predicted"/>
<feature type="transmembrane region" description="Helical" evidence="1">
    <location>
        <begin position="6"/>
        <end position="23"/>
    </location>
</feature>
<dbReference type="VEuPathDB" id="FungiDB:P174DRAFT_304806"/>
<comment type="caution">
    <text evidence="2">The sequence shown here is derived from an EMBL/GenBank/DDBJ whole genome shotgun (WGS) entry which is preliminary data.</text>
</comment>
<evidence type="ECO:0000313" key="3">
    <source>
        <dbReference type="Proteomes" id="UP000234474"/>
    </source>
</evidence>
<keyword evidence="1" id="KW-1133">Transmembrane helix</keyword>
<dbReference type="GeneID" id="36528957"/>
<dbReference type="AlphaFoldDB" id="A0A2I1BWG6"/>